<keyword evidence="5" id="KW-1185">Reference proteome</keyword>
<reference evidence="5" key="1">
    <citation type="journal article" date="2019" name="Int. J. Syst. Evol. Microbiol.">
        <title>The Global Catalogue of Microorganisms (GCM) 10K type strain sequencing project: providing services to taxonomists for standard genome sequencing and annotation.</title>
        <authorList>
            <consortium name="The Broad Institute Genomics Platform"/>
            <consortium name="The Broad Institute Genome Sequencing Center for Infectious Disease"/>
            <person name="Wu L."/>
            <person name="Ma J."/>
        </authorList>
    </citation>
    <scope>NUCLEOTIDE SEQUENCE [LARGE SCALE GENOMIC DNA]</scope>
    <source>
        <strain evidence="5">JCM 18541</strain>
    </source>
</reference>
<evidence type="ECO:0000256" key="1">
    <source>
        <dbReference type="ARBA" id="ARBA00008324"/>
    </source>
</evidence>
<dbReference type="Gene3D" id="3.10.129.10">
    <property type="entry name" value="Hotdog Thioesterase"/>
    <property type="match status" value="1"/>
</dbReference>
<dbReference type="InterPro" id="IPR006683">
    <property type="entry name" value="Thioestr_dom"/>
</dbReference>
<dbReference type="InterPro" id="IPR003736">
    <property type="entry name" value="PAAI_dom"/>
</dbReference>
<proteinExistence type="inferred from homology"/>
<evidence type="ECO:0000313" key="4">
    <source>
        <dbReference type="EMBL" id="GAA4794238.1"/>
    </source>
</evidence>
<dbReference type="PANTHER" id="PTHR43240:SF5">
    <property type="entry name" value="1,4-DIHYDROXY-2-NAPHTHOYL-COA THIOESTERASE 1"/>
    <property type="match status" value="1"/>
</dbReference>
<dbReference type="NCBIfam" id="TIGR00369">
    <property type="entry name" value="unchar_dom_1"/>
    <property type="match status" value="1"/>
</dbReference>
<dbReference type="CDD" id="cd03443">
    <property type="entry name" value="PaaI_thioesterase"/>
    <property type="match status" value="1"/>
</dbReference>
<organism evidence="4 5">
    <name type="scientific">Rothia endophytica</name>
    <dbReference type="NCBI Taxonomy" id="1324766"/>
    <lineage>
        <taxon>Bacteria</taxon>
        <taxon>Bacillati</taxon>
        <taxon>Actinomycetota</taxon>
        <taxon>Actinomycetes</taxon>
        <taxon>Micrococcales</taxon>
        <taxon>Micrococcaceae</taxon>
        <taxon>Rothia</taxon>
    </lineage>
</organism>
<dbReference type="InterPro" id="IPR029069">
    <property type="entry name" value="HotDog_dom_sf"/>
</dbReference>
<dbReference type="SUPFAM" id="SSF54637">
    <property type="entry name" value="Thioesterase/thiol ester dehydrase-isomerase"/>
    <property type="match status" value="1"/>
</dbReference>
<dbReference type="Pfam" id="PF03061">
    <property type="entry name" value="4HBT"/>
    <property type="match status" value="1"/>
</dbReference>
<dbReference type="EMBL" id="BAABKP010000001">
    <property type="protein sequence ID" value="GAA4794238.1"/>
    <property type="molecule type" value="Genomic_DNA"/>
</dbReference>
<evidence type="ECO:0000256" key="2">
    <source>
        <dbReference type="ARBA" id="ARBA00022801"/>
    </source>
</evidence>
<comment type="similarity">
    <text evidence="1">Belongs to the thioesterase PaaI family.</text>
</comment>
<name>A0ABP9BDV8_9MICC</name>
<accession>A0ABP9BDV8</accession>
<keyword evidence="2" id="KW-0378">Hydrolase</keyword>
<evidence type="ECO:0000259" key="3">
    <source>
        <dbReference type="Pfam" id="PF03061"/>
    </source>
</evidence>
<evidence type="ECO:0000313" key="5">
    <source>
        <dbReference type="Proteomes" id="UP001500187"/>
    </source>
</evidence>
<sequence length="158" mass="16744">MATSEPHITHQRLAELTTAGIPPHYHTYFAGLRLDGLTEKLGIKFQHLSPEYSVATMLVEGNTQVIGLLHGGATAALAETLGSVAAFLSVAEQGKVAVGVDLNITHLRSASRGVVTGVCRSLKLGKTVCVHSVEITDESGRVISTARITNQIIDAPHR</sequence>
<dbReference type="Proteomes" id="UP001500187">
    <property type="component" value="Unassembled WGS sequence"/>
</dbReference>
<dbReference type="PANTHER" id="PTHR43240">
    <property type="entry name" value="1,4-DIHYDROXY-2-NAPHTHOYL-COA THIOESTERASE 1"/>
    <property type="match status" value="1"/>
</dbReference>
<comment type="caution">
    <text evidence="4">The sequence shown here is derived from an EMBL/GenBank/DDBJ whole genome shotgun (WGS) entry which is preliminary data.</text>
</comment>
<feature type="domain" description="Thioesterase" evidence="3">
    <location>
        <begin position="67"/>
        <end position="143"/>
    </location>
</feature>
<dbReference type="RefSeq" id="WP_345445470.1">
    <property type="nucleotide sequence ID" value="NZ_BAABKP010000001.1"/>
</dbReference>
<protein>
    <recommendedName>
        <fullName evidence="3">Thioesterase domain-containing protein</fullName>
    </recommendedName>
</protein>
<gene>
    <name evidence="4" type="ORF">GCM10023352_11350</name>
</gene>